<comment type="caution">
    <text evidence="1">The sequence shown here is derived from an EMBL/GenBank/DDBJ whole genome shotgun (WGS) entry which is preliminary data.</text>
</comment>
<dbReference type="AlphaFoldDB" id="A0A4R2RYA5"/>
<sequence>MLRMIARLLPYGVRGFLMYTGARMGIRWALRNRHLLR</sequence>
<gene>
    <name evidence="1" type="ORF">EDD73_103136</name>
</gene>
<organism evidence="1 2">
    <name type="scientific">Heliophilum fasciatum</name>
    <dbReference type="NCBI Taxonomy" id="35700"/>
    <lineage>
        <taxon>Bacteria</taxon>
        <taxon>Bacillati</taxon>
        <taxon>Bacillota</taxon>
        <taxon>Clostridia</taxon>
        <taxon>Eubacteriales</taxon>
        <taxon>Heliobacteriaceae</taxon>
        <taxon>Heliophilum</taxon>
    </lineage>
</organism>
<proteinExistence type="predicted"/>
<accession>A0A4R2RYA5</accession>
<dbReference type="Proteomes" id="UP000294813">
    <property type="component" value="Unassembled WGS sequence"/>
</dbReference>
<reference evidence="1 2" key="1">
    <citation type="submission" date="2019-03" db="EMBL/GenBank/DDBJ databases">
        <title>Genomic Encyclopedia of Type Strains, Phase IV (KMG-IV): sequencing the most valuable type-strain genomes for metagenomic binning, comparative biology and taxonomic classification.</title>
        <authorList>
            <person name="Goeker M."/>
        </authorList>
    </citation>
    <scope>NUCLEOTIDE SEQUENCE [LARGE SCALE GENOMIC DNA]</scope>
    <source>
        <strain evidence="1 2">DSM 11170</strain>
    </source>
</reference>
<dbReference type="EMBL" id="SLXT01000003">
    <property type="protein sequence ID" value="TCP68504.1"/>
    <property type="molecule type" value="Genomic_DNA"/>
</dbReference>
<name>A0A4R2RYA5_9FIRM</name>
<evidence type="ECO:0000313" key="2">
    <source>
        <dbReference type="Proteomes" id="UP000294813"/>
    </source>
</evidence>
<keyword evidence="2" id="KW-1185">Reference proteome</keyword>
<evidence type="ECO:0000313" key="1">
    <source>
        <dbReference type="EMBL" id="TCP68504.1"/>
    </source>
</evidence>
<protein>
    <submittedName>
        <fullName evidence="1">Uncharacterized protein</fullName>
    </submittedName>
</protein>